<evidence type="ECO:0000313" key="2">
    <source>
        <dbReference type="Proteomes" id="UP000322524"/>
    </source>
</evidence>
<proteinExistence type="predicted"/>
<dbReference type="OrthoDB" id="2859730at2"/>
<dbReference type="RefSeq" id="WP_148989167.1">
    <property type="nucleotide sequence ID" value="NZ_VTEV01000006.1"/>
</dbReference>
<accession>A0A5D4SUL2</accession>
<dbReference type="AlphaFoldDB" id="A0A5D4SUL2"/>
<dbReference type="EMBL" id="VTEV01000006">
    <property type="protein sequence ID" value="TYS67025.1"/>
    <property type="molecule type" value="Genomic_DNA"/>
</dbReference>
<name>A0A5D4SUL2_9BACI</name>
<evidence type="ECO:0000313" key="1">
    <source>
        <dbReference type="EMBL" id="TYS67025.1"/>
    </source>
</evidence>
<organism evidence="1 2">
    <name type="scientific">Sutcliffiella horikoshii</name>
    <dbReference type="NCBI Taxonomy" id="79883"/>
    <lineage>
        <taxon>Bacteria</taxon>
        <taxon>Bacillati</taxon>
        <taxon>Bacillota</taxon>
        <taxon>Bacilli</taxon>
        <taxon>Bacillales</taxon>
        <taxon>Bacillaceae</taxon>
        <taxon>Sutcliffiella</taxon>
    </lineage>
</organism>
<gene>
    <name evidence="1" type="ORF">FZC76_15975</name>
</gene>
<sequence length="171" mass="19756">MNLSIQQLQSIDFILKRITLNSDYPLLYKKNLKLVVEINDSYWYGDFVRMEGSKVFQYYIDNAGDVEVNNFSVTGSNAVPTLSKIWKAYTEATKGSEGYHYFSNPFKSISDLPLLFDTLLWLLSSSEVDNEDSSIFPYLHNARKIDNTLELPFIYLKDELIKLISIVEIND</sequence>
<reference evidence="1 2" key="1">
    <citation type="submission" date="2019-08" db="EMBL/GenBank/DDBJ databases">
        <title>Bacillus genomes from the desert of Cuatro Cienegas, Coahuila.</title>
        <authorList>
            <person name="Olmedo-Alvarez G."/>
        </authorList>
    </citation>
    <scope>NUCLEOTIDE SEQUENCE [LARGE SCALE GENOMIC DNA]</scope>
    <source>
        <strain evidence="1 2">CH28_1T</strain>
    </source>
</reference>
<dbReference type="Proteomes" id="UP000322524">
    <property type="component" value="Unassembled WGS sequence"/>
</dbReference>
<protein>
    <submittedName>
        <fullName evidence="1">Uncharacterized protein</fullName>
    </submittedName>
</protein>
<comment type="caution">
    <text evidence="1">The sequence shown here is derived from an EMBL/GenBank/DDBJ whole genome shotgun (WGS) entry which is preliminary data.</text>
</comment>